<keyword evidence="2" id="KW-1185">Reference proteome</keyword>
<dbReference type="Proteomes" id="UP000433309">
    <property type="component" value="Unassembled WGS sequence"/>
</dbReference>
<dbReference type="RefSeq" id="WP_154372649.1">
    <property type="nucleotide sequence ID" value="NZ_WKJK01000001.1"/>
</dbReference>
<dbReference type="PROSITE" id="PS51257">
    <property type="entry name" value="PROKAR_LIPOPROTEIN"/>
    <property type="match status" value="1"/>
</dbReference>
<evidence type="ECO:0000313" key="1">
    <source>
        <dbReference type="EMBL" id="MRW88794.1"/>
    </source>
</evidence>
<accession>A0A6I2KWJ7</accession>
<name>A0A6I2KWJ7_9BURK</name>
<proteinExistence type="predicted"/>
<gene>
    <name evidence="1" type="ORF">GJ699_02205</name>
</gene>
<comment type="caution">
    <text evidence="1">The sequence shown here is derived from an EMBL/GenBank/DDBJ whole genome shotgun (WGS) entry which is preliminary data.</text>
</comment>
<organism evidence="1 2">
    <name type="scientific">Duganella guangzhouensis</name>
    <dbReference type="NCBI Taxonomy" id="2666084"/>
    <lineage>
        <taxon>Bacteria</taxon>
        <taxon>Pseudomonadati</taxon>
        <taxon>Pseudomonadota</taxon>
        <taxon>Betaproteobacteria</taxon>
        <taxon>Burkholderiales</taxon>
        <taxon>Oxalobacteraceae</taxon>
        <taxon>Telluria group</taxon>
        <taxon>Duganella</taxon>
    </lineage>
</organism>
<dbReference type="AlphaFoldDB" id="A0A6I2KWJ7"/>
<evidence type="ECO:0000313" key="2">
    <source>
        <dbReference type="Proteomes" id="UP000433309"/>
    </source>
</evidence>
<protein>
    <submittedName>
        <fullName evidence="1">Uncharacterized protein</fullName>
    </submittedName>
</protein>
<dbReference type="EMBL" id="WKJK01000001">
    <property type="protein sequence ID" value="MRW88794.1"/>
    <property type="molecule type" value="Genomic_DNA"/>
</dbReference>
<reference evidence="1 2" key="1">
    <citation type="submission" date="2019-11" db="EMBL/GenBank/DDBJ databases">
        <title>Novel species isolated from a subtropical stream in China.</title>
        <authorList>
            <person name="Lu H."/>
        </authorList>
    </citation>
    <scope>NUCLEOTIDE SEQUENCE [LARGE SCALE GENOMIC DNA]</scope>
    <source>
        <strain evidence="1 2">FT80W</strain>
    </source>
</reference>
<sequence length="75" mass="8084">MDTLHYKGWAIIPTALPTGHHHWAASCDLARITGDGQEVFEDVTEPVESTTREAALSAACAQARAQIDNIIANPQ</sequence>